<dbReference type="GO" id="GO:0046464">
    <property type="term" value="P:acylglycerol catabolic process"/>
    <property type="evidence" value="ECO:0007669"/>
    <property type="project" value="TreeGrafter"/>
</dbReference>
<comment type="caution">
    <text evidence="2">The sequence shown here is derived from an EMBL/GenBank/DDBJ whole genome shotgun (WGS) entry which is preliminary data.</text>
</comment>
<gene>
    <name evidence="2" type="ORF">APE01nite_08970</name>
</gene>
<dbReference type="PANTHER" id="PTHR43798">
    <property type="entry name" value="MONOACYLGLYCEROL LIPASE"/>
    <property type="match status" value="1"/>
</dbReference>
<dbReference type="EMBL" id="BJMV01000003">
    <property type="protein sequence ID" value="GEB85100.1"/>
    <property type="molecule type" value="Genomic_DNA"/>
</dbReference>
<evidence type="ECO:0000313" key="2">
    <source>
        <dbReference type="EMBL" id="GEB85100.1"/>
    </source>
</evidence>
<dbReference type="AlphaFoldDB" id="A0A4Y3TVS5"/>
<accession>A0A4Y3TVS5</accession>
<evidence type="ECO:0000313" key="3">
    <source>
        <dbReference type="Proteomes" id="UP000317730"/>
    </source>
</evidence>
<name>A0A4Y3TVS5_9PROT</name>
<reference evidence="2 3" key="1">
    <citation type="submission" date="2019-06" db="EMBL/GenBank/DDBJ databases">
        <title>Whole genome shotgun sequence of Acetobacter peroxydans NBRC 13755.</title>
        <authorList>
            <person name="Hosoyama A."/>
            <person name="Uohara A."/>
            <person name="Ohji S."/>
            <person name="Ichikawa N."/>
        </authorList>
    </citation>
    <scope>NUCLEOTIDE SEQUENCE [LARGE SCALE GENOMIC DNA]</scope>
    <source>
        <strain evidence="2 3">NBRC 13755</strain>
    </source>
</reference>
<dbReference type="PRINTS" id="PR00111">
    <property type="entry name" value="ABHYDROLASE"/>
</dbReference>
<sequence length="256" mass="26508">MEQQVPEPGRAGVPLLLVHGFGGSLASWQLVTPTLARTRPVIAFDLPGHGESSQAVGEGSVAFFAGVTAGLLDALDVPCAHVVGHSLGGAVALSLLAHKPEKVRALSLLAPAGLSRCVNMAFIEGFVQATTPEALLEAMAMAVYAKGLVGRKAALVQLAQLNRPGVRAALQQVVEACFRGGEQAVDLRAVLHASPVACQIIWGREDAVLPLPPTEGLVQPPHGLLLEQTGHLPQLERPTVVAQALAAFAAQEAQAP</sequence>
<dbReference type="PANTHER" id="PTHR43798:SF5">
    <property type="entry name" value="MONOACYLGLYCEROL LIPASE ABHD6"/>
    <property type="match status" value="1"/>
</dbReference>
<dbReference type="GO" id="GO:0016020">
    <property type="term" value="C:membrane"/>
    <property type="evidence" value="ECO:0007669"/>
    <property type="project" value="TreeGrafter"/>
</dbReference>
<dbReference type="InterPro" id="IPR000073">
    <property type="entry name" value="AB_hydrolase_1"/>
</dbReference>
<evidence type="ECO:0000259" key="1">
    <source>
        <dbReference type="Pfam" id="PF00561"/>
    </source>
</evidence>
<organism evidence="2 3">
    <name type="scientific">Acetobacter peroxydans</name>
    <dbReference type="NCBI Taxonomy" id="104098"/>
    <lineage>
        <taxon>Bacteria</taxon>
        <taxon>Pseudomonadati</taxon>
        <taxon>Pseudomonadota</taxon>
        <taxon>Alphaproteobacteria</taxon>
        <taxon>Acetobacterales</taxon>
        <taxon>Acetobacteraceae</taxon>
        <taxon>Acetobacter</taxon>
    </lineage>
</organism>
<dbReference type="InterPro" id="IPR029058">
    <property type="entry name" value="AB_hydrolase_fold"/>
</dbReference>
<feature type="domain" description="AB hydrolase-1" evidence="1">
    <location>
        <begin position="14"/>
        <end position="118"/>
    </location>
</feature>
<dbReference type="SUPFAM" id="SSF53474">
    <property type="entry name" value="alpha/beta-Hydrolases"/>
    <property type="match status" value="1"/>
</dbReference>
<proteinExistence type="predicted"/>
<dbReference type="Gene3D" id="3.40.50.1820">
    <property type="entry name" value="alpha/beta hydrolase"/>
    <property type="match status" value="1"/>
</dbReference>
<dbReference type="GO" id="GO:0047372">
    <property type="term" value="F:monoacylglycerol lipase activity"/>
    <property type="evidence" value="ECO:0007669"/>
    <property type="project" value="TreeGrafter"/>
</dbReference>
<dbReference type="Proteomes" id="UP000317730">
    <property type="component" value="Unassembled WGS sequence"/>
</dbReference>
<dbReference type="InterPro" id="IPR050266">
    <property type="entry name" value="AB_hydrolase_sf"/>
</dbReference>
<keyword evidence="3" id="KW-1185">Reference proteome</keyword>
<protein>
    <recommendedName>
        <fullName evidence="1">AB hydrolase-1 domain-containing protein</fullName>
    </recommendedName>
</protein>
<dbReference type="Pfam" id="PF00561">
    <property type="entry name" value="Abhydrolase_1"/>
    <property type="match status" value="1"/>
</dbReference>